<dbReference type="InterPro" id="IPR006342">
    <property type="entry name" value="FkbM_mtfrase"/>
</dbReference>
<dbReference type="Gene3D" id="3.40.50.150">
    <property type="entry name" value="Vaccinia Virus protein VP39"/>
    <property type="match status" value="1"/>
</dbReference>
<evidence type="ECO:0000313" key="2">
    <source>
        <dbReference type="EMBL" id="KKP00204.1"/>
    </source>
</evidence>
<name>A0A0G0A4X1_TRIHA</name>
<dbReference type="Proteomes" id="UP000034112">
    <property type="component" value="Unassembled WGS sequence"/>
</dbReference>
<dbReference type="GO" id="GO:0032259">
    <property type="term" value="P:methylation"/>
    <property type="evidence" value="ECO:0007669"/>
    <property type="project" value="UniProtKB-KW"/>
</dbReference>
<accession>A0A0G0A4X1</accession>
<protein>
    <submittedName>
        <fullName evidence="2">FkbM family methyltransferase</fullName>
    </submittedName>
</protein>
<dbReference type="NCBIfam" id="TIGR01444">
    <property type="entry name" value="fkbM_fam"/>
    <property type="match status" value="1"/>
</dbReference>
<dbReference type="Pfam" id="PF05050">
    <property type="entry name" value="Methyltransf_21"/>
    <property type="match status" value="1"/>
</dbReference>
<reference evidence="3" key="1">
    <citation type="journal article" date="2015" name="Genome Announc.">
        <title>Draft whole-genome sequence of the biocontrol agent Trichoderma harzianum T6776.</title>
        <authorList>
            <person name="Baroncelli R."/>
            <person name="Piaggeschi G."/>
            <person name="Fiorini L."/>
            <person name="Bertolini E."/>
            <person name="Zapparata A."/>
            <person name="Pe M.E."/>
            <person name="Sarrocco S."/>
            <person name="Vannacci G."/>
        </authorList>
    </citation>
    <scope>NUCLEOTIDE SEQUENCE [LARGE SCALE GENOMIC DNA]</scope>
    <source>
        <strain evidence="3">T6776</strain>
    </source>
</reference>
<dbReference type="OMA" id="PQMPGNS"/>
<dbReference type="EMBL" id="JOKZ01000269">
    <property type="protein sequence ID" value="KKP00204.1"/>
    <property type="molecule type" value="Genomic_DNA"/>
</dbReference>
<dbReference type="AlphaFoldDB" id="A0A0G0A4X1"/>
<dbReference type="GO" id="GO:0008168">
    <property type="term" value="F:methyltransferase activity"/>
    <property type="evidence" value="ECO:0007669"/>
    <property type="project" value="UniProtKB-KW"/>
</dbReference>
<feature type="domain" description="Methyltransferase FkbM" evidence="1">
    <location>
        <begin position="47"/>
        <end position="224"/>
    </location>
</feature>
<dbReference type="PANTHER" id="PTHR34203">
    <property type="entry name" value="METHYLTRANSFERASE, FKBM FAMILY PROTEIN"/>
    <property type="match status" value="1"/>
</dbReference>
<sequence>MVAELVEMKDVSCYAISKDEAQFIYKEIFEDHCYKISNLPDAPFIIDVGANIGLFCLYMKQKFPSSTILAFEPAPETYDVLVRNLELNKTMDVEVFKFGLASKASTEKLTYFPNLPGNSTLFADEKMQLYEEAVKKRGREAADARFGGAHEVDVKLERLSHFLNNRPNLDRIDLLKVDVEGAELEVIRGLDDVHWNMIQNVVLETWEKSGVRSEIEQLLESKGFTITREAAEWAPTQFYMITAHRAESNGTKA</sequence>
<gene>
    <name evidence="2" type="ORF">THAR02_07695</name>
</gene>
<dbReference type="SUPFAM" id="SSF53335">
    <property type="entry name" value="S-adenosyl-L-methionine-dependent methyltransferases"/>
    <property type="match status" value="1"/>
</dbReference>
<keyword evidence="2" id="KW-0808">Transferase</keyword>
<evidence type="ECO:0000259" key="1">
    <source>
        <dbReference type="Pfam" id="PF05050"/>
    </source>
</evidence>
<evidence type="ECO:0000313" key="3">
    <source>
        <dbReference type="Proteomes" id="UP000034112"/>
    </source>
</evidence>
<proteinExistence type="predicted"/>
<organism evidence="2 3">
    <name type="scientific">Trichoderma harzianum</name>
    <name type="common">Hypocrea lixii</name>
    <dbReference type="NCBI Taxonomy" id="5544"/>
    <lineage>
        <taxon>Eukaryota</taxon>
        <taxon>Fungi</taxon>
        <taxon>Dikarya</taxon>
        <taxon>Ascomycota</taxon>
        <taxon>Pezizomycotina</taxon>
        <taxon>Sordariomycetes</taxon>
        <taxon>Hypocreomycetidae</taxon>
        <taxon>Hypocreales</taxon>
        <taxon>Hypocreaceae</taxon>
        <taxon>Trichoderma</taxon>
    </lineage>
</organism>
<dbReference type="InterPro" id="IPR029063">
    <property type="entry name" value="SAM-dependent_MTases_sf"/>
</dbReference>
<dbReference type="InterPro" id="IPR052514">
    <property type="entry name" value="SAM-dependent_MTase"/>
</dbReference>
<dbReference type="PANTHER" id="PTHR34203:SF15">
    <property type="entry name" value="SLL1173 PROTEIN"/>
    <property type="match status" value="1"/>
</dbReference>
<dbReference type="OrthoDB" id="5835829at2759"/>
<comment type="caution">
    <text evidence="2">The sequence shown here is derived from an EMBL/GenBank/DDBJ whole genome shotgun (WGS) entry which is preliminary data.</text>
</comment>
<keyword evidence="2" id="KW-0489">Methyltransferase</keyword>